<gene>
    <name evidence="1" type="ORF">PAM7971_00296</name>
</gene>
<dbReference type="Gene3D" id="1.20.910.10">
    <property type="entry name" value="Heme oxygenase-like"/>
    <property type="match status" value="1"/>
</dbReference>
<dbReference type="STRING" id="658057.SAMN04488032_101351"/>
<organism evidence="1 2">
    <name type="scientific">Pacificibacter marinus</name>
    <dbReference type="NCBI Taxonomy" id="658057"/>
    <lineage>
        <taxon>Bacteria</taxon>
        <taxon>Pseudomonadati</taxon>
        <taxon>Pseudomonadota</taxon>
        <taxon>Alphaproteobacteria</taxon>
        <taxon>Rhodobacterales</taxon>
        <taxon>Roseobacteraceae</taxon>
        <taxon>Pacificibacter</taxon>
    </lineage>
</organism>
<reference evidence="1 2" key="1">
    <citation type="submission" date="2017-03" db="EMBL/GenBank/DDBJ databases">
        <authorList>
            <person name="Afonso C.L."/>
            <person name="Miller P.J."/>
            <person name="Scott M.A."/>
            <person name="Spackman E."/>
            <person name="Goraichik I."/>
            <person name="Dimitrov K.M."/>
            <person name="Suarez D.L."/>
            <person name="Swayne D.E."/>
        </authorList>
    </citation>
    <scope>NUCLEOTIDE SEQUENCE [LARGE SCALE GENOMIC DNA]</scope>
    <source>
        <strain evidence="1 2">CECT 7971</strain>
    </source>
</reference>
<dbReference type="AlphaFoldDB" id="A0A1Y5RIE7"/>
<name>A0A1Y5RIE7_9RHOB</name>
<keyword evidence="2" id="KW-1185">Reference proteome</keyword>
<dbReference type="InterPro" id="IPR016053">
    <property type="entry name" value="Haem_Oase-like"/>
</dbReference>
<dbReference type="InterPro" id="IPR016084">
    <property type="entry name" value="Haem_Oase-like_multi-hlx"/>
</dbReference>
<dbReference type="Pfam" id="PF01126">
    <property type="entry name" value="Heme_oxygenase"/>
    <property type="match status" value="1"/>
</dbReference>
<dbReference type="CDD" id="cd19166">
    <property type="entry name" value="HemeO-bac"/>
    <property type="match status" value="1"/>
</dbReference>
<dbReference type="SUPFAM" id="SSF48613">
    <property type="entry name" value="Heme oxygenase-like"/>
    <property type="match status" value="1"/>
</dbReference>
<evidence type="ECO:0000313" key="1">
    <source>
        <dbReference type="EMBL" id="SLN15568.1"/>
    </source>
</evidence>
<dbReference type="Proteomes" id="UP000193307">
    <property type="component" value="Unassembled WGS sequence"/>
</dbReference>
<evidence type="ECO:0000313" key="2">
    <source>
        <dbReference type="Proteomes" id="UP000193307"/>
    </source>
</evidence>
<dbReference type="RefSeq" id="WP_085847209.1">
    <property type="nucleotide sequence ID" value="NZ_FNZV01000001.1"/>
</dbReference>
<sequence>MNTTLQTQILFSDRLRAATQSTHETLDQSIMAAKPFENLTTYGQFLRVQHGIHRDVEPLYRSADLAKIFDNLQGRARLGAVEQDLADLGIHPPDETNAPATTMLAQRDMAQALGWLYVIEGSNIGAAFLLKYAKKMGLSETYGARHMAEPPEGRAPYWRSVKQTLNSVALTQADEARAVAAAETAFNRVRQLVQRHLG</sequence>
<protein>
    <submittedName>
        <fullName evidence="1">Heme oxygenase</fullName>
    </submittedName>
</protein>
<dbReference type="GO" id="GO:0006788">
    <property type="term" value="P:heme oxidation"/>
    <property type="evidence" value="ECO:0007669"/>
    <property type="project" value="InterPro"/>
</dbReference>
<accession>A0A1Y5RIE7</accession>
<dbReference type="EMBL" id="FWFW01000001">
    <property type="protein sequence ID" value="SLN15568.1"/>
    <property type="molecule type" value="Genomic_DNA"/>
</dbReference>
<proteinExistence type="predicted"/>
<dbReference type="OrthoDB" id="9149607at2"/>
<dbReference type="GO" id="GO:0004392">
    <property type="term" value="F:heme oxygenase (decyclizing) activity"/>
    <property type="evidence" value="ECO:0007669"/>
    <property type="project" value="InterPro"/>
</dbReference>